<dbReference type="RefSeq" id="WP_067092700.1">
    <property type="nucleotide sequence ID" value="NZ_LWMV01000223.1"/>
</dbReference>
<comment type="caution">
    <text evidence="1">The sequence shown here is derived from an EMBL/GenBank/DDBJ whole genome shotgun (WGS) entry which is preliminary data.</text>
</comment>
<dbReference type="Proteomes" id="UP000077245">
    <property type="component" value="Unassembled WGS sequence"/>
</dbReference>
<dbReference type="AlphaFoldDB" id="A0A162FHQ1"/>
<evidence type="ECO:0000313" key="2">
    <source>
        <dbReference type="Proteomes" id="UP000077245"/>
    </source>
</evidence>
<accession>A0A162FHQ1</accession>
<protein>
    <submittedName>
        <fullName evidence="1">Uncharacterized protein</fullName>
    </submittedName>
</protein>
<proteinExistence type="predicted"/>
<name>A0A162FHQ1_9EURY</name>
<sequence length="77" mass="8922">MPNVQISENTYKKVKNITIENGTTDNEVINNFLEEKIDECNTLDCEKLMEELNTLDKEIDDGKGIVLDVDKLEERYL</sequence>
<reference evidence="1 2" key="1">
    <citation type="submission" date="2016-04" db="EMBL/GenBank/DDBJ databases">
        <title>Genome sequence of Methanobrevibacter curvatus DSM 11111.</title>
        <authorList>
            <person name="Poehlein A."/>
            <person name="Seedorf H."/>
            <person name="Daniel R."/>
        </authorList>
    </citation>
    <scope>NUCLEOTIDE SEQUENCE [LARGE SCALE GENOMIC DNA]</scope>
    <source>
        <strain evidence="1 2">DSM 11111</strain>
    </source>
</reference>
<organism evidence="1 2">
    <name type="scientific">Methanobrevibacter curvatus</name>
    <dbReference type="NCBI Taxonomy" id="49547"/>
    <lineage>
        <taxon>Archaea</taxon>
        <taxon>Methanobacteriati</taxon>
        <taxon>Methanobacteriota</taxon>
        <taxon>Methanomada group</taxon>
        <taxon>Methanobacteria</taxon>
        <taxon>Methanobacteriales</taxon>
        <taxon>Methanobacteriaceae</taxon>
        <taxon>Methanobrevibacter</taxon>
    </lineage>
</organism>
<keyword evidence="2" id="KW-1185">Reference proteome</keyword>
<dbReference type="PATRIC" id="fig|49547.3.peg.2025"/>
<gene>
    <name evidence="1" type="ORF">MBCUR_19170</name>
</gene>
<evidence type="ECO:0000313" key="1">
    <source>
        <dbReference type="EMBL" id="KZX10120.1"/>
    </source>
</evidence>
<dbReference type="EMBL" id="LWMV01000223">
    <property type="protein sequence ID" value="KZX10120.1"/>
    <property type="molecule type" value="Genomic_DNA"/>
</dbReference>